<gene>
    <name evidence="2" type="ORF">JF922_06605</name>
</gene>
<protein>
    <submittedName>
        <fullName evidence="2">Uncharacterized protein</fullName>
    </submittedName>
</protein>
<feature type="transmembrane region" description="Helical" evidence="1">
    <location>
        <begin position="110"/>
        <end position="130"/>
    </location>
</feature>
<feature type="transmembrane region" description="Helical" evidence="1">
    <location>
        <begin position="162"/>
        <end position="180"/>
    </location>
</feature>
<sequence>MTHWVYNGGSWLAPKIYPLLTAPAGRADWFGPLYQHMEDIGFLLLLLFTVLGIGCAILRKDIWLLVKVPCWYGPIAMFVTVLAITFSQLLETITDGFTLYMLQGGLGDNLSALLTRAGVVLAAAGVGVVFGGLESFVAFLAGLGLIAGLLLALLELIARQVAIYACLLFIPVTIVCLVWPPVVRVAKLMIEVLVGLIVLKFIVAAVIALAAAMLTANPAALGPLGDPGFVTVVMGAVVLLAGVVGGPIFLAKAIPFAEHQAVTHWTTQPRRLAAQFGFTNTRALQHAYLQRFGSDKARESLAQGRRTSLILPEGSFVIVRPPRRPQTQPSGGRRTP</sequence>
<dbReference type="InterPro" id="IPR045782">
    <property type="entry name" value="TrbL_3"/>
</dbReference>
<evidence type="ECO:0000313" key="2">
    <source>
        <dbReference type="EMBL" id="MBJ7597739.1"/>
    </source>
</evidence>
<comment type="caution">
    <text evidence="2">The sequence shown here is derived from an EMBL/GenBank/DDBJ whole genome shotgun (WGS) entry which is preliminary data.</text>
</comment>
<keyword evidence="1" id="KW-0812">Transmembrane</keyword>
<dbReference type="Pfam" id="PF19590">
    <property type="entry name" value="TrbL_3"/>
    <property type="match status" value="1"/>
</dbReference>
<feature type="transmembrane region" description="Helical" evidence="1">
    <location>
        <begin position="137"/>
        <end position="156"/>
    </location>
</feature>
<organism evidence="2 3">
    <name type="scientific">Candidatus Nephthysia bennettiae</name>
    <dbReference type="NCBI Taxonomy" id="3127016"/>
    <lineage>
        <taxon>Bacteria</taxon>
        <taxon>Bacillati</taxon>
        <taxon>Candidatus Dormiibacterota</taxon>
        <taxon>Candidatus Dormibacteria</taxon>
        <taxon>Candidatus Dormibacterales</taxon>
        <taxon>Candidatus Dormibacteraceae</taxon>
        <taxon>Candidatus Nephthysia</taxon>
    </lineage>
</organism>
<evidence type="ECO:0000256" key="1">
    <source>
        <dbReference type="SAM" id="Phobius"/>
    </source>
</evidence>
<feature type="transmembrane region" description="Helical" evidence="1">
    <location>
        <begin position="40"/>
        <end position="58"/>
    </location>
</feature>
<keyword evidence="1" id="KW-1133">Transmembrane helix</keyword>
<dbReference type="Proteomes" id="UP000612893">
    <property type="component" value="Unassembled WGS sequence"/>
</dbReference>
<proteinExistence type="predicted"/>
<name>A0A934N8L7_9BACT</name>
<keyword evidence="1" id="KW-0472">Membrane</keyword>
<feature type="transmembrane region" description="Helical" evidence="1">
    <location>
        <begin position="228"/>
        <end position="250"/>
    </location>
</feature>
<feature type="transmembrane region" description="Helical" evidence="1">
    <location>
        <begin position="70"/>
        <end position="90"/>
    </location>
</feature>
<feature type="transmembrane region" description="Helical" evidence="1">
    <location>
        <begin position="192"/>
        <end position="216"/>
    </location>
</feature>
<dbReference type="AlphaFoldDB" id="A0A934N8L7"/>
<dbReference type="EMBL" id="JAEKNR010000074">
    <property type="protein sequence ID" value="MBJ7597739.1"/>
    <property type="molecule type" value="Genomic_DNA"/>
</dbReference>
<accession>A0A934N8L7</accession>
<keyword evidence="3" id="KW-1185">Reference proteome</keyword>
<evidence type="ECO:0000313" key="3">
    <source>
        <dbReference type="Proteomes" id="UP000612893"/>
    </source>
</evidence>
<reference evidence="2" key="1">
    <citation type="submission" date="2020-10" db="EMBL/GenBank/DDBJ databases">
        <title>Ca. Dormibacterota MAGs.</title>
        <authorList>
            <person name="Montgomery K."/>
        </authorList>
    </citation>
    <scope>NUCLEOTIDE SEQUENCE [LARGE SCALE GENOMIC DNA]</scope>
    <source>
        <strain evidence="2">SC8812_S17_10</strain>
    </source>
</reference>
<dbReference type="RefSeq" id="WP_338200190.1">
    <property type="nucleotide sequence ID" value="NZ_JAEKNR010000074.1"/>
</dbReference>